<protein>
    <submittedName>
        <fullName evidence="1">Uncharacterized protein</fullName>
    </submittedName>
</protein>
<keyword evidence="2" id="KW-1185">Reference proteome</keyword>
<organism evidence="1 2">
    <name type="scientific">Hymenolepis diminuta</name>
    <name type="common">Rat tapeworm</name>
    <dbReference type="NCBI Taxonomy" id="6216"/>
    <lineage>
        <taxon>Eukaryota</taxon>
        <taxon>Metazoa</taxon>
        <taxon>Spiralia</taxon>
        <taxon>Lophotrochozoa</taxon>
        <taxon>Platyhelminthes</taxon>
        <taxon>Cestoda</taxon>
        <taxon>Eucestoda</taxon>
        <taxon>Cyclophyllidea</taxon>
        <taxon>Hymenolepididae</taxon>
        <taxon>Hymenolepis</taxon>
    </lineage>
</organism>
<name>A0A564Z6F0_HYMDI</name>
<dbReference type="AlphaFoldDB" id="A0A564Z6F0"/>
<gene>
    <name evidence="1" type="ORF">WMSIL1_LOCUS12866</name>
</gene>
<reference evidence="1 2" key="1">
    <citation type="submission" date="2019-07" db="EMBL/GenBank/DDBJ databases">
        <authorList>
            <person name="Jastrzebski P J."/>
            <person name="Paukszto L."/>
            <person name="Jastrzebski P J."/>
        </authorList>
    </citation>
    <scope>NUCLEOTIDE SEQUENCE [LARGE SCALE GENOMIC DNA]</scope>
    <source>
        <strain evidence="1 2">WMS-il1</strain>
    </source>
</reference>
<proteinExistence type="predicted"/>
<evidence type="ECO:0000313" key="1">
    <source>
        <dbReference type="EMBL" id="VUZ55020.1"/>
    </source>
</evidence>
<dbReference type="EMBL" id="CABIJS010000666">
    <property type="protein sequence ID" value="VUZ55020.1"/>
    <property type="molecule type" value="Genomic_DNA"/>
</dbReference>
<dbReference type="Proteomes" id="UP000321570">
    <property type="component" value="Unassembled WGS sequence"/>
</dbReference>
<evidence type="ECO:0000313" key="2">
    <source>
        <dbReference type="Proteomes" id="UP000321570"/>
    </source>
</evidence>
<sequence>MICACKYNGAANEGLSNTLIASASHFNWLRNNDFAILKEGPWQVGVSFHSHRIKLRFFNGLKRNFQCLRRNALFKYLKRDE</sequence>
<accession>A0A564Z6F0</accession>